<evidence type="ECO:0000259" key="1">
    <source>
        <dbReference type="SMART" id="SM00849"/>
    </source>
</evidence>
<accession>E7C2N0</accession>
<dbReference type="PANTHER" id="PTHR47619:SF1">
    <property type="entry name" value="EXODEOXYRIBONUCLEASE WALJ"/>
    <property type="match status" value="1"/>
</dbReference>
<dbReference type="InterPro" id="IPR036866">
    <property type="entry name" value="RibonucZ/Hydroxyglut_hydro"/>
</dbReference>
<name>E7C2N0_9BACT</name>
<protein>
    <submittedName>
        <fullName evidence="2">Metal-dependent hydrolases of the beta-lactamase superfamily I</fullName>
    </submittedName>
</protein>
<dbReference type="SMART" id="SM00849">
    <property type="entry name" value="Lactamase_B"/>
    <property type="match status" value="1"/>
</dbReference>
<dbReference type="InterPro" id="IPR001279">
    <property type="entry name" value="Metallo-B-lactamas"/>
</dbReference>
<dbReference type="Pfam" id="PF12706">
    <property type="entry name" value="Lactamase_B_2"/>
    <property type="match status" value="1"/>
</dbReference>
<reference evidence="2" key="1">
    <citation type="submission" date="2010-01" db="EMBL/GenBank/DDBJ databases">
        <title>Genome fragments of uncultured bacteria from the North Pacific subtropical Gyre.</title>
        <authorList>
            <person name="Pham V.D."/>
            <person name="Delong E.F."/>
        </authorList>
    </citation>
    <scope>NUCLEOTIDE SEQUENCE</scope>
</reference>
<organism evidence="2">
    <name type="scientific">uncultured Verrucomicrobiales bacterium HF0130_14P10</name>
    <dbReference type="NCBI Taxonomy" id="723606"/>
    <lineage>
        <taxon>Bacteria</taxon>
        <taxon>Pseudomonadati</taxon>
        <taxon>Verrucomicrobiota</taxon>
        <taxon>Verrucomicrobiia</taxon>
        <taxon>Verrucomicrobiales</taxon>
        <taxon>environmental samples</taxon>
    </lineage>
</organism>
<dbReference type="InterPro" id="IPR052533">
    <property type="entry name" value="WalJ/YycJ-like"/>
</dbReference>
<dbReference type="EMBL" id="GU567963">
    <property type="protein sequence ID" value="ADI21704.1"/>
    <property type="molecule type" value="Genomic_DNA"/>
</dbReference>
<feature type="domain" description="Metallo-beta-lactamase" evidence="1">
    <location>
        <begin position="13"/>
        <end position="197"/>
    </location>
</feature>
<dbReference type="SUPFAM" id="SSF56281">
    <property type="entry name" value="Metallo-hydrolase/oxidoreductase"/>
    <property type="match status" value="1"/>
</dbReference>
<dbReference type="GO" id="GO:0016787">
    <property type="term" value="F:hydrolase activity"/>
    <property type="evidence" value="ECO:0007669"/>
    <property type="project" value="UniProtKB-KW"/>
</dbReference>
<keyword evidence="2" id="KW-0378">Hydrolase</keyword>
<dbReference type="Gene3D" id="3.60.15.10">
    <property type="entry name" value="Ribonuclease Z/Hydroxyacylglutathione hydrolase-like"/>
    <property type="match status" value="1"/>
</dbReference>
<sequence length="259" mass="28575">MVASFKVLASSSSGNAALLRTEDATILVDAGLSAKKLTGLLADEGLDTGELDAVFLTHEHADHSAGIRGLSKKASLPIFANQDTANAVQAQLARRPNWQIFETGHTFNFRGLRVQPFSVPHDAYDPVGFYFEWGGEDLFNPLESLAWVTDLGYAPELVKEKIAQASILVIEANHCPRMLERDAKRPWSLKQRILGRHGHLSNGATLELLKSIEKPRWKKIFLMHLSKDCNDVDLVRDSFAELSPDTYVVDPSTAEAIPT</sequence>
<evidence type="ECO:0000313" key="2">
    <source>
        <dbReference type="EMBL" id="ADI21704.1"/>
    </source>
</evidence>
<proteinExistence type="predicted"/>
<dbReference type="PANTHER" id="PTHR47619">
    <property type="entry name" value="METALLO-HYDROLASE YYCJ-RELATED"/>
    <property type="match status" value="1"/>
</dbReference>
<dbReference type="AlphaFoldDB" id="E7C2N0"/>